<keyword evidence="10 11" id="KW-0407">Ion channel</keyword>
<evidence type="ECO:0000256" key="8">
    <source>
        <dbReference type="ARBA" id="ARBA00023136"/>
    </source>
</evidence>
<dbReference type="InterPro" id="IPR020903">
    <property type="entry name" value="ENaC_CS"/>
</dbReference>
<accession>A0A7M7P3I9</accession>
<keyword evidence="6" id="KW-0915">Sodium</keyword>
<dbReference type="GO" id="GO:0005886">
    <property type="term" value="C:plasma membrane"/>
    <property type="evidence" value="ECO:0000318"/>
    <property type="project" value="GO_Central"/>
</dbReference>
<keyword evidence="3 11" id="KW-0894">Sodium channel</keyword>
<keyword evidence="4 11" id="KW-0812">Transmembrane</keyword>
<dbReference type="Gene3D" id="2.60.470.10">
    <property type="entry name" value="Acid-sensing ion channels like domains"/>
    <property type="match status" value="1"/>
</dbReference>
<reference evidence="13" key="1">
    <citation type="submission" date="2015-02" db="EMBL/GenBank/DDBJ databases">
        <title>Genome sequencing for Strongylocentrotus purpuratus.</title>
        <authorList>
            <person name="Murali S."/>
            <person name="Liu Y."/>
            <person name="Vee V."/>
            <person name="English A."/>
            <person name="Wang M."/>
            <person name="Skinner E."/>
            <person name="Han Y."/>
            <person name="Muzny D.M."/>
            <person name="Worley K.C."/>
            <person name="Gibbs R.A."/>
        </authorList>
    </citation>
    <scope>NUCLEOTIDE SEQUENCE</scope>
</reference>
<dbReference type="PROSITE" id="PS01206">
    <property type="entry name" value="ASC"/>
    <property type="match status" value="1"/>
</dbReference>
<evidence type="ECO:0000256" key="5">
    <source>
        <dbReference type="ARBA" id="ARBA00022989"/>
    </source>
</evidence>
<evidence type="ECO:0000256" key="3">
    <source>
        <dbReference type="ARBA" id="ARBA00022461"/>
    </source>
</evidence>
<comment type="subcellular location">
    <subcellularLocation>
        <location evidence="1">Membrane</location>
        <topology evidence="1">Multi-pass membrane protein</topology>
    </subcellularLocation>
</comment>
<dbReference type="OrthoDB" id="10068240at2759"/>
<dbReference type="OMA" id="GPERECN"/>
<dbReference type="GO" id="GO:0015280">
    <property type="term" value="F:ligand-gated sodium channel activity"/>
    <property type="evidence" value="ECO:0000318"/>
    <property type="project" value="GO_Central"/>
</dbReference>
<evidence type="ECO:0000256" key="7">
    <source>
        <dbReference type="ARBA" id="ARBA00023065"/>
    </source>
</evidence>
<evidence type="ECO:0000256" key="1">
    <source>
        <dbReference type="ARBA" id="ARBA00004141"/>
    </source>
</evidence>
<proteinExistence type="inferred from homology"/>
<sequence>MAEGLNKSFPPKIGASIAQSVDFGVAGASLAENAHQVEPPEIKKSRWYLLSSSFPHAIGVAGIKFIFNGDEMKIRRKSYIEDNEAEFAALLEHLANRTSRRHQDIDATFYDGNLKYTNLTELRLNAAHQLDTIVYATFGNEKLTVDNFSLALFEFGVCFTFNLDSTHRLQVLSPGATHGLVVILDVEQWNYYHQDSHPSRISAGFQLQAFDSKTSTPQVNDYGIAVGPGTKTRVGVTVHETHNIPPPHGKCGTKKLKYHDGYKVSLCQLECKTDFLVAACKCRAPYMAGPDRECNPLEIVCMNNAMEDFNSKATAACPCPRPCDVVTYATTVSQAKFPSDFYSKFLAETLTERRNRSLNAAYFSNSMCLINIFFNELSRQTNTQQEAYGFYSLLCDIGGSLGMWIGGSILTLCEVLDIIGYSIHKGRSS</sequence>
<keyword evidence="2 11" id="KW-0813">Transport</keyword>
<dbReference type="Proteomes" id="UP000007110">
    <property type="component" value="Unassembled WGS sequence"/>
</dbReference>
<evidence type="ECO:0000256" key="11">
    <source>
        <dbReference type="RuleBase" id="RU000679"/>
    </source>
</evidence>
<dbReference type="PRINTS" id="PR01078">
    <property type="entry name" value="AMINACHANNEL"/>
</dbReference>
<dbReference type="InterPro" id="IPR001873">
    <property type="entry name" value="ENaC"/>
</dbReference>
<comment type="similarity">
    <text evidence="11">Belongs to the amiloride-sensitive sodium channel (TC 1.A.6) family.</text>
</comment>
<evidence type="ECO:0000313" key="13">
    <source>
        <dbReference type="Proteomes" id="UP000007110"/>
    </source>
</evidence>
<dbReference type="GeneID" id="115925696"/>
<dbReference type="PANTHER" id="PTHR11690:SF300">
    <property type="entry name" value="PICKPOCKET PROTEIN 19"/>
    <property type="match status" value="1"/>
</dbReference>
<dbReference type="AlphaFoldDB" id="A0A7M7P3I9"/>
<evidence type="ECO:0000313" key="12">
    <source>
        <dbReference type="EnsemblMetazoa" id="XP_030845629"/>
    </source>
</evidence>
<keyword evidence="13" id="KW-1185">Reference proteome</keyword>
<organism evidence="12 13">
    <name type="scientific">Strongylocentrotus purpuratus</name>
    <name type="common">Purple sea urchin</name>
    <dbReference type="NCBI Taxonomy" id="7668"/>
    <lineage>
        <taxon>Eukaryota</taxon>
        <taxon>Metazoa</taxon>
        <taxon>Echinodermata</taxon>
        <taxon>Eleutherozoa</taxon>
        <taxon>Echinozoa</taxon>
        <taxon>Echinoidea</taxon>
        <taxon>Euechinoidea</taxon>
        <taxon>Echinacea</taxon>
        <taxon>Camarodonta</taxon>
        <taxon>Echinidea</taxon>
        <taxon>Strongylocentrotidae</taxon>
        <taxon>Strongylocentrotus</taxon>
    </lineage>
</organism>
<evidence type="ECO:0000256" key="4">
    <source>
        <dbReference type="ARBA" id="ARBA00022692"/>
    </source>
</evidence>
<dbReference type="PANTHER" id="PTHR11690">
    <property type="entry name" value="AMILORIDE-SENSITIVE SODIUM CHANNEL-RELATED"/>
    <property type="match status" value="1"/>
</dbReference>
<evidence type="ECO:0000256" key="10">
    <source>
        <dbReference type="ARBA" id="ARBA00023303"/>
    </source>
</evidence>
<evidence type="ECO:0000256" key="6">
    <source>
        <dbReference type="ARBA" id="ARBA00023053"/>
    </source>
</evidence>
<dbReference type="RefSeq" id="XP_030845629.1">
    <property type="nucleotide sequence ID" value="XM_030989769.1"/>
</dbReference>
<dbReference type="KEGG" id="spu:115925696"/>
<name>A0A7M7P3I9_STRPU</name>
<protein>
    <submittedName>
        <fullName evidence="12">Uncharacterized protein</fullName>
    </submittedName>
</protein>
<reference evidence="12" key="2">
    <citation type="submission" date="2021-01" db="UniProtKB">
        <authorList>
            <consortium name="EnsemblMetazoa"/>
        </authorList>
    </citation>
    <scope>IDENTIFICATION</scope>
</reference>
<evidence type="ECO:0000256" key="9">
    <source>
        <dbReference type="ARBA" id="ARBA00023201"/>
    </source>
</evidence>
<keyword evidence="7 11" id="KW-0406">Ion transport</keyword>
<keyword evidence="5" id="KW-1133">Transmembrane helix</keyword>
<dbReference type="InParanoid" id="A0A7M7P3I9"/>
<keyword evidence="8" id="KW-0472">Membrane</keyword>
<dbReference type="EnsemblMetazoa" id="XM_030989769">
    <property type="protein sequence ID" value="XP_030845629"/>
    <property type="gene ID" value="LOC115925696"/>
</dbReference>
<evidence type="ECO:0000256" key="2">
    <source>
        <dbReference type="ARBA" id="ARBA00022448"/>
    </source>
</evidence>
<dbReference type="Gene3D" id="1.10.287.770">
    <property type="entry name" value="YojJ-like"/>
    <property type="match status" value="1"/>
</dbReference>
<dbReference type="GO" id="GO:0035725">
    <property type="term" value="P:sodium ion transmembrane transport"/>
    <property type="evidence" value="ECO:0000318"/>
    <property type="project" value="GO_Central"/>
</dbReference>
<dbReference type="Pfam" id="PF00858">
    <property type="entry name" value="ASC"/>
    <property type="match status" value="1"/>
</dbReference>
<keyword evidence="9 11" id="KW-0739">Sodium transport</keyword>